<dbReference type="InterPro" id="IPR055982">
    <property type="entry name" value="DUF7560"/>
</dbReference>
<dbReference type="AlphaFoldDB" id="L9WSE2"/>
<accession>L9WSE2</accession>
<keyword evidence="2" id="KW-1185">Reference proteome</keyword>
<reference evidence="1 2" key="1">
    <citation type="journal article" date="2014" name="PLoS Genet.">
        <title>Phylogenetically driven sequencing of extremely halophilic archaea reveals strategies for static and dynamic osmo-response.</title>
        <authorList>
            <person name="Becker E.A."/>
            <person name="Seitzer P.M."/>
            <person name="Tritt A."/>
            <person name="Larsen D."/>
            <person name="Krusor M."/>
            <person name="Yao A.I."/>
            <person name="Wu D."/>
            <person name="Madern D."/>
            <person name="Eisen J.A."/>
            <person name="Darling A.E."/>
            <person name="Facciotti M.T."/>
        </authorList>
    </citation>
    <scope>NUCLEOTIDE SEQUENCE [LARGE SCALE GENOMIC DNA]</scope>
    <source>
        <strain evidence="1 2">DSM 18795</strain>
    </source>
</reference>
<organism evidence="1 2">
    <name type="scientific">Natronococcus jeotgali DSM 18795</name>
    <dbReference type="NCBI Taxonomy" id="1227498"/>
    <lineage>
        <taxon>Archaea</taxon>
        <taxon>Methanobacteriati</taxon>
        <taxon>Methanobacteriota</taxon>
        <taxon>Stenosarchaea group</taxon>
        <taxon>Halobacteria</taxon>
        <taxon>Halobacteriales</taxon>
        <taxon>Natrialbaceae</taxon>
        <taxon>Natronococcus</taxon>
    </lineage>
</organism>
<gene>
    <name evidence="1" type="ORF">C492_19649</name>
</gene>
<protein>
    <recommendedName>
        <fullName evidence="3">Small CPxCG-related zinc finger protein</fullName>
    </recommendedName>
</protein>
<dbReference type="OrthoDB" id="284396at2157"/>
<evidence type="ECO:0000313" key="2">
    <source>
        <dbReference type="Proteomes" id="UP000011531"/>
    </source>
</evidence>
<dbReference type="STRING" id="1227498.C492_19649"/>
<evidence type="ECO:0000313" key="1">
    <source>
        <dbReference type="EMBL" id="ELY52380.1"/>
    </source>
</evidence>
<dbReference type="RefSeq" id="WP_008426607.1">
    <property type="nucleotide sequence ID" value="NZ_AOIA01000158.1"/>
</dbReference>
<proteinExistence type="predicted"/>
<dbReference type="Pfam" id="PF24441">
    <property type="entry name" value="DUF7560"/>
    <property type="match status" value="1"/>
</dbReference>
<comment type="caution">
    <text evidence="1">The sequence shown here is derived from an EMBL/GenBank/DDBJ whole genome shotgun (WGS) entry which is preliminary data.</text>
</comment>
<dbReference type="Proteomes" id="UP000011531">
    <property type="component" value="Unassembled WGS sequence"/>
</dbReference>
<evidence type="ECO:0008006" key="3">
    <source>
        <dbReference type="Google" id="ProtNLM"/>
    </source>
</evidence>
<dbReference type="EMBL" id="AOIA01000158">
    <property type="protein sequence ID" value="ELY52380.1"/>
    <property type="molecule type" value="Genomic_DNA"/>
</dbReference>
<sequence>MGTCENLQFVCPACTRSIEVTESVRDALVESGCVICGTDVDDGAFALEKTA</sequence>
<name>L9WSE2_9EURY</name>